<dbReference type="InterPro" id="IPR036097">
    <property type="entry name" value="HisK_dim/P_sf"/>
</dbReference>
<evidence type="ECO:0000259" key="9">
    <source>
        <dbReference type="PROSITE" id="PS50109"/>
    </source>
</evidence>
<dbReference type="Gene3D" id="1.10.287.130">
    <property type="match status" value="1"/>
</dbReference>
<dbReference type="PRINTS" id="PR00344">
    <property type="entry name" value="BCTRLSENSOR"/>
</dbReference>
<keyword evidence="11" id="KW-1185">Reference proteome</keyword>
<dbReference type="CDD" id="cd00075">
    <property type="entry name" value="HATPase"/>
    <property type="match status" value="1"/>
</dbReference>
<name>A0A9X1ISE5_9SPHN</name>
<dbReference type="PANTHER" id="PTHR45453">
    <property type="entry name" value="PHOSPHATE REGULON SENSOR PROTEIN PHOR"/>
    <property type="match status" value="1"/>
</dbReference>
<dbReference type="GO" id="GO:0000155">
    <property type="term" value="F:phosphorelay sensor kinase activity"/>
    <property type="evidence" value="ECO:0007669"/>
    <property type="project" value="InterPro"/>
</dbReference>
<accession>A0A9X1ISE5</accession>
<comment type="caution">
    <text evidence="10">The sequence shown here is derived from an EMBL/GenBank/DDBJ whole genome shotgun (WGS) entry which is preliminary data.</text>
</comment>
<gene>
    <name evidence="10" type="ORF">KK488_14110</name>
</gene>
<comment type="catalytic activity">
    <reaction evidence="1">
        <text>ATP + protein L-histidine = ADP + protein N-phospho-L-histidine.</text>
        <dbReference type="EC" id="2.7.13.3"/>
    </reaction>
</comment>
<dbReference type="InterPro" id="IPR036890">
    <property type="entry name" value="HATPase_C_sf"/>
</dbReference>
<evidence type="ECO:0000256" key="5">
    <source>
        <dbReference type="ARBA" id="ARBA00022777"/>
    </source>
</evidence>
<feature type="transmembrane region" description="Helical" evidence="8">
    <location>
        <begin position="7"/>
        <end position="25"/>
    </location>
</feature>
<evidence type="ECO:0000256" key="3">
    <source>
        <dbReference type="ARBA" id="ARBA00022553"/>
    </source>
</evidence>
<keyword evidence="8" id="KW-0812">Transmembrane</keyword>
<dbReference type="InterPro" id="IPR000014">
    <property type="entry name" value="PAS"/>
</dbReference>
<dbReference type="SUPFAM" id="SSF55874">
    <property type="entry name" value="ATPase domain of HSP90 chaperone/DNA topoisomerase II/histidine kinase"/>
    <property type="match status" value="1"/>
</dbReference>
<dbReference type="Pfam" id="PF00512">
    <property type="entry name" value="HisKA"/>
    <property type="match status" value="1"/>
</dbReference>
<dbReference type="InterPro" id="IPR050351">
    <property type="entry name" value="BphY/WalK/GraS-like"/>
</dbReference>
<keyword evidence="8" id="KW-1133">Transmembrane helix</keyword>
<dbReference type="InterPro" id="IPR003661">
    <property type="entry name" value="HisK_dim/P_dom"/>
</dbReference>
<evidence type="ECO:0000256" key="4">
    <source>
        <dbReference type="ARBA" id="ARBA00022679"/>
    </source>
</evidence>
<dbReference type="RefSeq" id="WP_214624342.1">
    <property type="nucleotide sequence ID" value="NZ_JAHGAW010000009.1"/>
</dbReference>
<dbReference type="Gene3D" id="3.30.450.20">
    <property type="entry name" value="PAS domain"/>
    <property type="match status" value="1"/>
</dbReference>
<dbReference type="InterPro" id="IPR003594">
    <property type="entry name" value="HATPase_dom"/>
</dbReference>
<dbReference type="SUPFAM" id="SSF47384">
    <property type="entry name" value="Homodimeric domain of signal transducing histidine kinase"/>
    <property type="match status" value="1"/>
</dbReference>
<dbReference type="AlphaFoldDB" id="A0A9X1ISE5"/>
<dbReference type="Gene3D" id="3.30.565.10">
    <property type="entry name" value="Histidine kinase-like ATPase, C-terminal domain"/>
    <property type="match status" value="1"/>
</dbReference>
<evidence type="ECO:0000256" key="8">
    <source>
        <dbReference type="SAM" id="Phobius"/>
    </source>
</evidence>
<dbReference type="InterPro" id="IPR004358">
    <property type="entry name" value="Sig_transdc_His_kin-like_C"/>
</dbReference>
<evidence type="ECO:0000256" key="6">
    <source>
        <dbReference type="ARBA" id="ARBA00023012"/>
    </source>
</evidence>
<protein>
    <recommendedName>
        <fullName evidence="2">histidine kinase</fullName>
        <ecNumber evidence="2">2.7.13.3</ecNumber>
    </recommendedName>
</protein>
<evidence type="ECO:0000313" key="11">
    <source>
        <dbReference type="Proteomes" id="UP001138757"/>
    </source>
</evidence>
<keyword evidence="5" id="KW-0418">Kinase</keyword>
<dbReference type="SMART" id="SM00388">
    <property type="entry name" value="HisKA"/>
    <property type="match status" value="1"/>
</dbReference>
<evidence type="ECO:0000256" key="7">
    <source>
        <dbReference type="ARBA" id="ARBA00023136"/>
    </source>
</evidence>
<dbReference type="PANTHER" id="PTHR45453:SF1">
    <property type="entry name" value="PHOSPHATE REGULON SENSOR PROTEIN PHOR"/>
    <property type="match status" value="1"/>
</dbReference>
<dbReference type="PROSITE" id="PS50109">
    <property type="entry name" value="HIS_KIN"/>
    <property type="match status" value="1"/>
</dbReference>
<organism evidence="10 11">
    <name type="scientific">Sphingobium nicotianae</name>
    <dbReference type="NCBI Taxonomy" id="2782607"/>
    <lineage>
        <taxon>Bacteria</taxon>
        <taxon>Pseudomonadati</taxon>
        <taxon>Pseudomonadota</taxon>
        <taxon>Alphaproteobacteria</taxon>
        <taxon>Sphingomonadales</taxon>
        <taxon>Sphingomonadaceae</taxon>
        <taxon>Sphingobium</taxon>
    </lineage>
</organism>
<evidence type="ECO:0000256" key="1">
    <source>
        <dbReference type="ARBA" id="ARBA00000085"/>
    </source>
</evidence>
<dbReference type="Pfam" id="PF02518">
    <property type="entry name" value="HATPase_c"/>
    <property type="match status" value="1"/>
</dbReference>
<dbReference type="GO" id="GO:0005886">
    <property type="term" value="C:plasma membrane"/>
    <property type="evidence" value="ECO:0007669"/>
    <property type="project" value="TreeGrafter"/>
</dbReference>
<dbReference type="GO" id="GO:0016036">
    <property type="term" value="P:cellular response to phosphate starvation"/>
    <property type="evidence" value="ECO:0007669"/>
    <property type="project" value="TreeGrafter"/>
</dbReference>
<keyword evidence="3" id="KW-0597">Phosphoprotein</keyword>
<reference evidence="10" key="1">
    <citation type="submission" date="2021-05" db="EMBL/GenBank/DDBJ databases">
        <title>Genome of Sphingobium sp. strain.</title>
        <authorList>
            <person name="Fan R."/>
        </authorList>
    </citation>
    <scope>NUCLEOTIDE SEQUENCE</scope>
    <source>
        <strain evidence="10">H33</strain>
    </source>
</reference>
<dbReference type="FunFam" id="3.30.565.10:FF:000006">
    <property type="entry name" value="Sensor histidine kinase WalK"/>
    <property type="match status" value="1"/>
</dbReference>
<dbReference type="Pfam" id="PF13188">
    <property type="entry name" value="PAS_8"/>
    <property type="match status" value="1"/>
</dbReference>
<dbReference type="GO" id="GO:0004721">
    <property type="term" value="F:phosphoprotein phosphatase activity"/>
    <property type="evidence" value="ECO:0007669"/>
    <property type="project" value="TreeGrafter"/>
</dbReference>
<sequence>MGRIDRSIWILFLSGTAATVSVYALTGSLEATFATAIAGLFGVAMLFDALERRAAYLFANKPEPVKGPPSVESFETLLDALPHPCLIVHRGRIEHCNDAALALLGHHIAGQDVRFALRHPAAIDLLAGSRRITEPARIEIVGLGTAEQSWELDIQPITDDRLLVLLFDQSSRQATERMRVDFVANASHELRTPLAGILGFIETLRDPVAGADQATRQRFLTVMDGEARRMQRLVDDLMSLSRIEADKYRAPDQPVALLPLVEEVVSVFRQSQNKRAQDIVVNLAPALPPLRGDRAQLSQLLHNLISNALKYGAPGTAVTVSARRLNEDMVEVAVVDQGDGILPEHLPRLTERFYRVDSSRSRAMGGTGLGLAIVKHIVQRHGGVLHLDSVVGVGTTVRVELPRFRALPGEEDLMPMPASIAGVRE</sequence>
<proteinExistence type="predicted"/>
<keyword evidence="7 8" id="KW-0472">Membrane</keyword>
<dbReference type="EC" id="2.7.13.3" evidence="2"/>
<dbReference type="InterPro" id="IPR005467">
    <property type="entry name" value="His_kinase_dom"/>
</dbReference>
<evidence type="ECO:0000256" key="2">
    <source>
        <dbReference type="ARBA" id="ARBA00012438"/>
    </source>
</evidence>
<keyword evidence="4" id="KW-0808">Transferase</keyword>
<dbReference type="EMBL" id="JAHGAW010000009">
    <property type="protein sequence ID" value="MBT2188085.1"/>
    <property type="molecule type" value="Genomic_DNA"/>
</dbReference>
<feature type="domain" description="Histidine kinase" evidence="9">
    <location>
        <begin position="185"/>
        <end position="405"/>
    </location>
</feature>
<keyword evidence="6" id="KW-0902">Two-component regulatory system</keyword>
<dbReference type="CDD" id="cd00082">
    <property type="entry name" value="HisKA"/>
    <property type="match status" value="1"/>
</dbReference>
<dbReference type="FunFam" id="1.10.287.130:FF:000001">
    <property type="entry name" value="Two-component sensor histidine kinase"/>
    <property type="match status" value="1"/>
</dbReference>
<dbReference type="SMART" id="SM00387">
    <property type="entry name" value="HATPase_c"/>
    <property type="match status" value="1"/>
</dbReference>
<evidence type="ECO:0000313" key="10">
    <source>
        <dbReference type="EMBL" id="MBT2188085.1"/>
    </source>
</evidence>
<dbReference type="Proteomes" id="UP001138757">
    <property type="component" value="Unassembled WGS sequence"/>
</dbReference>